<dbReference type="PANTHER" id="PTHR11042">
    <property type="entry name" value="EUKARYOTIC TRANSLATION INITIATION FACTOR 2-ALPHA KINASE EIF2-ALPHA KINASE -RELATED"/>
    <property type="match status" value="1"/>
</dbReference>
<dbReference type="GO" id="GO:0005634">
    <property type="term" value="C:nucleus"/>
    <property type="evidence" value="ECO:0007669"/>
    <property type="project" value="TreeGrafter"/>
</dbReference>
<evidence type="ECO:0000256" key="5">
    <source>
        <dbReference type="ARBA" id="ARBA00023193"/>
    </source>
</evidence>
<name>A0A1V9YUZ9_9STRA</name>
<evidence type="ECO:0000256" key="3">
    <source>
        <dbReference type="ARBA" id="ARBA00022777"/>
    </source>
</evidence>
<dbReference type="GO" id="GO:0017148">
    <property type="term" value="P:negative regulation of translation"/>
    <property type="evidence" value="ECO:0007669"/>
    <property type="project" value="UniProtKB-KW"/>
</dbReference>
<keyword evidence="8" id="KW-0723">Serine/threonine-protein kinase</keyword>
<dbReference type="EMBL" id="JNBS01002695">
    <property type="protein sequence ID" value="OQR89644.1"/>
    <property type="molecule type" value="Genomic_DNA"/>
</dbReference>
<sequence>MTHGTKHVDVFTTPLPKRIHVAHPPLKPLFGDLSPVMVASNSPELKTPQLNITPIGELTIPSPKQEAPIRMNLSSQFDDISDDSDTDGETTVATIADVSQYSLDTSAAELVDEVLSESNVKPRISSRKALNRSSRCPPTPMRNPPWAKRPNGTPKKNTLVRQSSLSTTKLLVSLENYPSKAKKSNPNSYFDAFSDVHWIGAGAFSDVYQVKAHDGKQYAVKKSKLPLRSRRERERSLQEIKLYGLLSVSGPSNLLEYYQSWQEQGYFYLQTELCTGGTLKDWMESRAKEEAIEEDSLWMILRDVASGLKILHEHQIVHLDIKPANLFISMNGIVKIGDLGTAMEVGDDGEGQEGDRAYMALELLDSPRRATSADIFSLALTMIELIQKDPLPQDGKAWHDLRHDKLPDLNFSEALTNLLGQMISIESTQRPTAAQILQHPNIVLLENKTNTQLTKYVKSQEKESKLMLDTKPST</sequence>
<organism evidence="11 12">
    <name type="scientific">Thraustotheca clavata</name>
    <dbReference type="NCBI Taxonomy" id="74557"/>
    <lineage>
        <taxon>Eukaryota</taxon>
        <taxon>Sar</taxon>
        <taxon>Stramenopiles</taxon>
        <taxon>Oomycota</taxon>
        <taxon>Saprolegniomycetes</taxon>
        <taxon>Saprolegniales</taxon>
        <taxon>Achlyaceae</taxon>
        <taxon>Thraustotheca</taxon>
    </lineage>
</organism>
<dbReference type="InterPro" id="IPR011009">
    <property type="entry name" value="Kinase-like_dom_sf"/>
</dbReference>
<protein>
    <submittedName>
        <fullName evidence="11">Ser/thr kinase</fullName>
    </submittedName>
</protein>
<dbReference type="SMART" id="SM00220">
    <property type="entry name" value="S_TKc"/>
    <property type="match status" value="1"/>
</dbReference>
<evidence type="ECO:0000256" key="7">
    <source>
        <dbReference type="PROSITE-ProRule" id="PRU10141"/>
    </source>
</evidence>
<keyword evidence="2 7" id="KW-0547">Nucleotide-binding</keyword>
<evidence type="ECO:0000256" key="4">
    <source>
        <dbReference type="ARBA" id="ARBA00022840"/>
    </source>
</evidence>
<dbReference type="InterPro" id="IPR000719">
    <property type="entry name" value="Prot_kinase_dom"/>
</dbReference>
<dbReference type="PANTHER" id="PTHR11042:SF190">
    <property type="entry name" value="MITOSIS INHIBITOR PROTEIN KINASE MIK1"/>
    <property type="match status" value="1"/>
</dbReference>
<evidence type="ECO:0000256" key="8">
    <source>
        <dbReference type="RuleBase" id="RU000304"/>
    </source>
</evidence>
<feature type="domain" description="Protein kinase" evidence="10">
    <location>
        <begin position="193"/>
        <end position="442"/>
    </location>
</feature>
<evidence type="ECO:0000313" key="11">
    <source>
        <dbReference type="EMBL" id="OQR89644.1"/>
    </source>
</evidence>
<feature type="binding site" evidence="7">
    <location>
        <position position="222"/>
    </location>
    <ligand>
        <name>ATP</name>
        <dbReference type="ChEBI" id="CHEBI:30616"/>
    </ligand>
</feature>
<keyword evidence="3 11" id="KW-0418">Kinase</keyword>
<proteinExistence type="inferred from homology"/>
<evidence type="ECO:0000256" key="2">
    <source>
        <dbReference type="ARBA" id="ARBA00022741"/>
    </source>
</evidence>
<evidence type="ECO:0000256" key="6">
    <source>
        <dbReference type="ARBA" id="ARBA00037982"/>
    </source>
</evidence>
<dbReference type="Gene3D" id="1.10.510.10">
    <property type="entry name" value="Transferase(Phosphotransferase) domain 1"/>
    <property type="match status" value="1"/>
</dbReference>
<dbReference type="SUPFAM" id="SSF56112">
    <property type="entry name" value="Protein kinase-like (PK-like)"/>
    <property type="match status" value="1"/>
</dbReference>
<keyword evidence="1" id="KW-0808">Transferase</keyword>
<comment type="caution">
    <text evidence="11">The sequence shown here is derived from an EMBL/GenBank/DDBJ whole genome shotgun (WGS) entry which is preliminary data.</text>
</comment>
<dbReference type="PROSITE" id="PS00107">
    <property type="entry name" value="PROTEIN_KINASE_ATP"/>
    <property type="match status" value="1"/>
</dbReference>
<dbReference type="GO" id="GO:0005524">
    <property type="term" value="F:ATP binding"/>
    <property type="evidence" value="ECO:0007669"/>
    <property type="project" value="UniProtKB-UniRule"/>
</dbReference>
<dbReference type="Gene3D" id="3.30.200.20">
    <property type="entry name" value="Phosphorylase Kinase, domain 1"/>
    <property type="match status" value="1"/>
</dbReference>
<dbReference type="STRING" id="74557.A0A1V9YUZ9"/>
<evidence type="ECO:0000259" key="10">
    <source>
        <dbReference type="PROSITE" id="PS50011"/>
    </source>
</evidence>
<dbReference type="PROSITE" id="PS00108">
    <property type="entry name" value="PROTEIN_KINASE_ST"/>
    <property type="match status" value="1"/>
</dbReference>
<dbReference type="GO" id="GO:0004674">
    <property type="term" value="F:protein serine/threonine kinase activity"/>
    <property type="evidence" value="ECO:0007669"/>
    <property type="project" value="UniProtKB-KW"/>
</dbReference>
<reference evidence="11 12" key="1">
    <citation type="journal article" date="2014" name="Genome Biol. Evol.">
        <title>The secreted proteins of Achlya hypogyna and Thraustotheca clavata identify the ancestral oomycete secretome and reveal gene acquisitions by horizontal gene transfer.</title>
        <authorList>
            <person name="Misner I."/>
            <person name="Blouin N."/>
            <person name="Leonard G."/>
            <person name="Richards T.A."/>
            <person name="Lane C.E."/>
        </authorList>
    </citation>
    <scope>NUCLEOTIDE SEQUENCE [LARGE SCALE GENOMIC DNA]</scope>
    <source>
        <strain evidence="11 12">ATCC 34112</strain>
    </source>
</reference>
<dbReference type="Pfam" id="PF00069">
    <property type="entry name" value="Pkinase"/>
    <property type="match status" value="1"/>
</dbReference>
<gene>
    <name evidence="11" type="ORF">THRCLA_22647</name>
</gene>
<feature type="region of interest" description="Disordered" evidence="9">
    <location>
        <begin position="125"/>
        <end position="158"/>
    </location>
</feature>
<keyword evidence="12" id="KW-1185">Reference proteome</keyword>
<dbReference type="AlphaFoldDB" id="A0A1V9YUZ9"/>
<comment type="similarity">
    <text evidence="6">Belongs to the protein kinase superfamily. Ser/Thr protein kinase family. GCN2 subfamily.</text>
</comment>
<dbReference type="PROSITE" id="PS50011">
    <property type="entry name" value="PROTEIN_KINASE_DOM"/>
    <property type="match status" value="1"/>
</dbReference>
<dbReference type="InterPro" id="IPR017441">
    <property type="entry name" value="Protein_kinase_ATP_BS"/>
</dbReference>
<accession>A0A1V9YUZ9</accession>
<dbReference type="InterPro" id="IPR050339">
    <property type="entry name" value="CC_SR_Kinase"/>
</dbReference>
<dbReference type="Proteomes" id="UP000243217">
    <property type="component" value="Unassembled WGS sequence"/>
</dbReference>
<evidence type="ECO:0000256" key="9">
    <source>
        <dbReference type="SAM" id="MobiDB-lite"/>
    </source>
</evidence>
<evidence type="ECO:0000313" key="12">
    <source>
        <dbReference type="Proteomes" id="UP000243217"/>
    </source>
</evidence>
<dbReference type="InterPro" id="IPR008271">
    <property type="entry name" value="Ser/Thr_kinase_AS"/>
</dbReference>
<evidence type="ECO:0000256" key="1">
    <source>
        <dbReference type="ARBA" id="ARBA00022679"/>
    </source>
</evidence>
<dbReference type="GO" id="GO:0005737">
    <property type="term" value="C:cytoplasm"/>
    <property type="evidence" value="ECO:0007669"/>
    <property type="project" value="TreeGrafter"/>
</dbReference>
<keyword evidence="5" id="KW-0652">Protein synthesis inhibitor</keyword>
<dbReference type="OrthoDB" id="1688503at2759"/>
<keyword evidence="4 7" id="KW-0067">ATP-binding</keyword>